<keyword evidence="3" id="KW-0443">Lipid metabolism</keyword>
<dbReference type="Pfam" id="PF23562">
    <property type="entry name" value="AMP-binding_C_3"/>
    <property type="match status" value="1"/>
</dbReference>
<dbReference type="Gene3D" id="3.40.50.12780">
    <property type="entry name" value="N-terminal domain of ligase-like"/>
    <property type="match status" value="1"/>
</dbReference>
<dbReference type="PANTHER" id="PTHR43272">
    <property type="entry name" value="LONG-CHAIN-FATTY-ACID--COA LIGASE"/>
    <property type="match status" value="1"/>
</dbReference>
<evidence type="ECO:0000256" key="4">
    <source>
        <dbReference type="ARBA" id="ARBA00024484"/>
    </source>
</evidence>
<dbReference type="KEGG" id="lpil:LIP_0310"/>
<accession>A0A0K2SGL8</accession>
<keyword evidence="2" id="KW-0276">Fatty acid metabolism</keyword>
<proteinExistence type="predicted"/>
<protein>
    <recommendedName>
        <fullName evidence="5">Acyl-CoA synthetase</fullName>
    </recommendedName>
</protein>
<evidence type="ECO:0000256" key="2">
    <source>
        <dbReference type="ARBA" id="ARBA00022832"/>
    </source>
</evidence>
<dbReference type="Gene3D" id="3.30.300.30">
    <property type="match status" value="1"/>
</dbReference>
<dbReference type="SUPFAM" id="SSF56801">
    <property type="entry name" value="Acetyl-CoA synthetase-like"/>
    <property type="match status" value="1"/>
</dbReference>
<dbReference type="RefSeq" id="WP_068133394.1">
    <property type="nucleotide sequence ID" value="NZ_AP014924.1"/>
</dbReference>
<name>A0A0K2SGL8_LIMPI</name>
<organism evidence="7 8">
    <name type="scientific">Limnochorda pilosa</name>
    <dbReference type="NCBI Taxonomy" id="1555112"/>
    <lineage>
        <taxon>Bacteria</taxon>
        <taxon>Bacillati</taxon>
        <taxon>Bacillota</taxon>
        <taxon>Limnochordia</taxon>
        <taxon>Limnochordales</taxon>
        <taxon>Limnochordaceae</taxon>
        <taxon>Limnochorda</taxon>
    </lineage>
</organism>
<reference evidence="8" key="1">
    <citation type="submission" date="2015-07" db="EMBL/GenBank/DDBJ databases">
        <title>Complete genome sequence and phylogenetic analysis of Limnochorda pilosa.</title>
        <authorList>
            <person name="Watanabe M."/>
            <person name="Kojima H."/>
            <person name="Fukui M."/>
        </authorList>
    </citation>
    <scope>NUCLEOTIDE SEQUENCE [LARGE SCALE GENOMIC DNA]</scope>
    <source>
        <strain evidence="8">HC45</strain>
    </source>
</reference>
<dbReference type="PATRIC" id="fig|1555112.3.peg.324"/>
<reference evidence="8" key="2">
    <citation type="journal article" date="2016" name="Int. J. Syst. Evol. Microbiol.">
        <title>Complete genome sequence and cell structure of Limnochorda pilosa, a Gram-negative spore-former within the phylum Firmicutes.</title>
        <authorList>
            <person name="Watanabe M."/>
            <person name="Kojima H."/>
            <person name="Fukui M."/>
        </authorList>
    </citation>
    <scope>NUCLEOTIDE SEQUENCE [LARGE SCALE GENOMIC DNA]</scope>
    <source>
        <strain evidence="8">HC45</strain>
    </source>
</reference>
<evidence type="ECO:0000256" key="5">
    <source>
        <dbReference type="ARBA" id="ARBA00032875"/>
    </source>
</evidence>
<feature type="domain" description="AMP-dependent synthetase/ligase" evidence="6">
    <location>
        <begin position="27"/>
        <end position="445"/>
    </location>
</feature>
<dbReference type="PANTHER" id="PTHR43272:SF32">
    <property type="entry name" value="AMP-DEPENDENT SYNTHETASE_LIGASE DOMAIN-CONTAINING PROTEIN"/>
    <property type="match status" value="1"/>
</dbReference>
<evidence type="ECO:0000259" key="6">
    <source>
        <dbReference type="Pfam" id="PF00501"/>
    </source>
</evidence>
<sequence>MITVLERKPAPTVATDLHDAPSTPALFFAQARRLGPRVALREKKYGLWRAVTWEEYARTVRHLAHAFLELGLRPGDRAAVIGENRPEWIYSDLAIVSGGAVTVGIYPTDSAEECAYVLGHSEAVLLVAENEEQLDKALEVRDRLPALRWIVVMDRKGLHHFSDPQVLWFDELLERGRTLAEADPEHLDEIVATIGPEDLAAIIYTSGTTGPPKGAMLTHRNLLWTAGTLGEANPSYEGDECFSFLPLSHIAQRMISVYLAIRWGMTVSFVEYQDTVLQNLREISPTVLFAVPRIWEKIHARVELTMQDRDWFKRAAYRLAVAVGRRHAEARLSRGRVGPGLALAYGLAHRLVLAPLKHRLGLDRARLVISGAAPISPEVLWYFHAIGVPIREVYGQTEGSGPTTIHQRERIRLGTVGQPLPGVEVRIAEDGEILVRGPNVFAGYFKNPEATAETLDGGWLHSGDVGELDADGFLRITDRKKDLFITAGGKNIAPQRVENLLKTSPYINDAIAIGDGRRYVTAMLVLDEENVADYAQRHRIPFTTYTDLIRNREIRRLIEGEVNRLNRHLSSPEQVKRFAILPKRLYQEEGEVTPTLKVKRRAIVEKYADLVRELYPEG</sequence>
<evidence type="ECO:0000313" key="8">
    <source>
        <dbReference type="Proteomes" id="UP000065807"/>
    </source>
</evidence>
<dbReference type="STRING" id="1555112.LIP_0310"/>
<dbReference type="GO" id="GO:0016020">
    <property type="term" value="C:membrane"/>
    <property type="evidence" value="ECO:0007669"/>
    <property type="project" value="TreeGrafter"/>
</dbReference>
<dbReference type="EMBL" id="AP014924">
    <property type="protein sequence ID" value="BAS26167.1"/>
    <property type="molecule type" value="Genomic_DNA"/>
</dbReference>
<dbReference type="Proteomes" id="UP000065807">
    <property type="component" value="Chromosome"/>
</dbReference>
<dbReference type="PROSITE" id="PS00455">
    <property type="entry name" value="AMP_BINDING"/>
    <property type="match status" value="1"/>
</dbReference>
<dbReference type="InterPro" id="IPR020845">
    <property type="entry name" value="AMP-binding_CS"/>
</dbReference>
<evidence type="ECO:0000313" key="7">
    <source>
        <dbReference type="EMBL" id="BAS26167.1"/>
    </source>
</evidence>
<evidence type="ECO:0000256" key="1">
    <source>
        <dbReference type="ARBA" id="ARBA00022598"/>
    </source>
</evidence>
<gene>
    <name evidence="7" type="ORF">LIP_0310</name>
</gene>
<dbReference type="OrthoDB" id="9778383at2"/>
<dbReference type="AlphaFoldDB" id="A0A0K2SGL8"/>
<evidence type="ECO:0000256" key="3">
    <source>
        <dbReference type="ARBA" id="ARBA00023098"/>
    </source>
</evidence>
<dbReference type="InterPro" id="IPR000873">
    <property type="entry name" value="AMP-dep_synth/lig_dom"/>
</dbReference>
<dbReference type="GO" id="GO:0004467">
    <property type="term" value="F:long-chain fatty acid-CoA ligase activity"/>
    <property type="evidence" value="ECO:0007669"/>
    <property type="project" value="UniProtKB-EC"/>
</dbReference>
<keyword evidence="1 7" id="KW-0436">Ligase</keyword>
<dbReference type="Pfam" id="PF00501">
    <property type="entry name" value="AMP-binding"/>
    <property type="match status" value="1"/>
</dbReference>
<dbReference type="InterPro" id="IPR045851">
    <property type="entry name" value="AMP-bd_C_sf"/>
</dbReference>
<comment type="catalytic activity">
    <reaction evidence="4">
        <text>a long-chain fatty acid + ATP + CoA = a long-chain fatty acyl-CoA + AMP + diphosphate</text>
        <dbReference type="Rhea" id="RHEA:15421"/>
        <dbReference type="ChEBI" id="CHEBI:30616"/>
        <dbReference type="ChEBI" id="CHEBI:33019"/>
        <dbReference type="ChEBI" id="CHEBI:57287"/>
        <dbReference type="ChEBI" id="CHEBI:57560"/>
        <dbReference type="ChEBI" id="CHEBI:83139"/>
        <dbReference type="ChEBI" id="CHEBI:456215"/>
        <dbReference type="EC" id="6.2.1.3"/>
    </reaction>
    <physiologicalReaction direction="left-to-right" evidence="4">
        <dbReference type="Rhea" id="RHEA:15422"/>
    </physiologicalReaction>
</comment>
<keyword evidence="8" id="KW-1185">Reference proteome</keyword>
<dbReference type="InterPro" id="IPR042099">
    <property type="entry name" value="ANL_N_sf"/>
</dbReference>